<comment type="caution">
    <text evidence="2">The sequence shown here is derived from an EMBL/GenBank/DDBJ whole genome shotgun (WGS) entry which is preliminary data.</text>
</comment>
<protein>
    <submittedName>
        <fullName evidence="2">Uncharacterized protein</fullName>
    </submittedName>
</protein>
<dbReference type="EMBL" id="ATBP01003368">
    <property type="protein sequence ID" value="ETR64975.1"/>
    <property type="molecule type" value="Genomic_DNA"/>
</dbReference>
<evidence type="ECO:0000313" key="3">
    <source>
        <dbReference type="Proteomes" id="UP000189670"/>
    </source>
</evidence>
<accession>A0A1V1NQY9</accession>
<dbReference type="AlphaFoldDB" id="A0A1V1NQY9"/>
<feature type="non-terminal residue" evidence="2">
    <location>
        <position position="146"/>
    </location>
</feature>
<keyword evidence="1" id="KW-0732">Signal</keyword>
<evidence type="ECO:0000256" key="1">
    <source>
        <dbReference type="SAM" id="SignalP"/>
    </source>
</evidence>
<reference evidence="3" key="1">
    <citation type="submission" date="2012-11" db="EMBL/GenBank/DDBJ databases">
        <authorList>
            <person name="Lucero-Rivera Y.E."/>
            <person name="Tovar-Ramirez D."/>
        </authorList>
    </citation>
    <scope>NUCLEOTIDE SEQUENCE [LARGE SCALE GENOMIC DNA]</scope>
    <source>
        <strain evidence="3">Araruama</strain>
    </source>
</reference>
<organism evidence="2 3">
    <name type="scientific">Candidatus Magnetoglobus multicellularis str. Araruama</name>
    <dbReference type="NCBI Taxonomy" id="890399"/>
    <lineage>
        <taxon>Bacteria</taxon>
        <taxon>Pseudomonadati</taxon>
        <taxon>Thermodesulfobacteriota</taxon>
        <taxon>Desulfobacteria</taxon>
        <taxon>Desulfobacterales</taxon>
        <taxon>Desulfobacteraceae</taxon>
        <taxon>Candidatus Magnetoglobus</taxon>
    </lineage>
</organism>
<feature type="signal peptide" evidence="1">
    <location>
        <begin position="1"/>
        <end position="22"/>
    </location>
</feature>
<proteinExistence type="predicted"/>
<feature type="chain" id="PRO_5010703657" evidence="1">
    <location>
        <begin position="23"/>
        <end position="146"/>
    </location>
</feature>
<sequence length="146" mass="16529">MTFKKRIIIITISFLCASFVWANPFDINQDNKTGLPEAIHALKVSAGISDDIQCNQYSLNAVDGDPQNAVYVDSVGRAIFSNKVVIKTYIVTLTDTETDLGEQLQSLLDKYQLVRSIFTRKYDMELGYKCDYSSRSFFTNFLADLE</sequence>
<dbReference type="Proteomes" id="UP000189670">
    <property type="component" value="Unassembled WGS sequence"/>
</dbReference>
<gene>
    <name evidence="2" type="ORF">OMM_15025</name>
</gene>
<evidence type="ECO:0000313" key="2">
    <source>
        <dbReference type="EMBL" id="ETR64975.1"/>
    </source>
</evidence>
<name>A0A1V1NQY9_9BACT</name>